<dbReference type="InParanoid" id="A9UQQ1"/>
<organism evidence="2 3">
    <name type="scientific">Monosiga brevicollis</name>
    <name type="common">Choanoflagellate</name>
    <dbReference type="NCBI Taxonomy" id="81824"/>
    <lineage>
        <taxon>Eukaryota</taxon>
        <taxon>Choanoflagellata</taxon>
        <taxon>Craspedida</taxon>
        <taxon>Salpingoecidae</taxon>
        <taxon>Monosiga</taxon>
    </lineage>
</organism>
<keyword evidence="1" id="KW-1133">Transmembrane helix</keyword>
<name>A9UQQ1_MONBE</name>
<keyword evidence="1" id="KW-0472">Membrane</keyword>
<reference evidence="2 3" key="1">
    <citation type="journal article" date="2008" name="Nature">
        <title>The genome of the choanoflagellate Monosiga brevicollis and the origin of metazoans.</title>
        <authorList>
            <consortium name="JGI Sequencing"/>
            <person name="King N."/>
            <person name="Westbrook M.J."/>
            <person name="Young S.L."/>
            <person name="Kuo A."/>
            <person name="Abedin M."/>
            <person name="Chapman J."/>
            <person name="Fairclough S."/>
            <person name="Hellsten U."/>
            <person name="Isogai Y."/>
            <person name="Letunic I."/>
            <person name="Marr M."/>
            <person name="Pincus D."/>
            <person name="Putnam N."/>
            <person name="Rokas A."/>
            <person name="Wright K.J."/>
            <person name="Zuzow R."/>
            <person name="Dirks W."/>
            <person name="Good M."/>
            <person name="Goodstein D."/>
            <person name="Lemons D."/>
            <person name="Li W."/>
            <person name="Lyons J.B."/>
            <person name="Morris A."/>
            <person name="Nichols S."/>
            <person name="Richter D.J."/>
            <person name="Salamov A."/>
            <person name="Bork P."/>
            <person name="Lim W.A."/>
            <person name="Manning G."/>
            <person name="Miller W.T."/>
            <person name="McGinnis W."/>
            <person name="Shapiro H."/>
            <person name="Tjian R."/>
            <person name="Grigoriev I.V."/>
            <person name="Rokhsar D."/>
        </authorList>
    </citation>
    <scope>NUCLEOTIDE SEQUENCE [LARGE SCALE GENOMIC DNA]</scope>
    <source>
        <strain evidence="3">MX1 / ATCC 50154</strain>
    </source>
</reference>
<dbReference type="KEGG" id="mbr:MONBRDRAFT_22480"/>
<evidence type="ECO:0000313" key="2">
    <source>
        <dbReference type="EMBL" id="EDQ93085.1"/>
    </source>
</evidence>
<dbReference type="EMBL" id="CH991543">
    <property type="protein sequence ID" value="EDQ93085.1"/>
    <property type="molecule type" value="Genomic_DNA"/>
</dbReference>
<dbReference type="RefSeq" id="XP_001742847.1">
    <property type="nucleotide sequence ID" value="XM_001742795.1"/>
</dbReference>
<keyword evidence="1" id="KW-0812">Transmembrane</keyword>
<keyword evidence="3" id="KW-1185">Reference proteome</keyword>
<sequence length="104" mass="11992">MVWRGLFAVMGQVLVPDFFNRKHTLTLPPLLIFYFICTTVIMTYRRVLSEMTRTASRLSKNSRGVPTIRENIKAELRLPKTPAPAERTPIQSNLFMMGQQLPKL</sequence>
<dbReference type="GeneID" id="5887685"/>
<dbReference type="AlphaFoldDB" id="A9UQQ1"/>
<dbReference type="Proteomes" id="UP000001357">
    <property type="component" value="Unassembled WGS sequence"/>
</dbReference>
<gene>
    <name evidence="2" type="ORF">MONBRDRAFT_22480</name>
</gene>
<protein>
    <submittedName>
        <fullName evidence="2">Uncharacterized protein</fullName>
    </submittedName>
</protein>
<accession>A9UQQ1</accession>
<evidence type="ECO:0000256" key="1">
    <source>
        <dbReference type="SAM" id="Phobius"/>
    </source>
</evidence>
<feature type="transmembrane region" description="Helical" evidence="1">
    <location>
        <begin position="25"/>
        <end position="44"/>
    </location>
</feature>
<evidence type="ECO:0000313" key="3">
    <source>
        <dbReference type="Proteomes" id="UP000001357"/>
    </source>
</evidence>
<proteinExistence type="predicted"/>